<dbReference type="EMBL" id="BAAALD010000031">
    <property type="protein sequence ID" value="GAA1088631.1"/>
    <property type="molecule type" value="Genomic_DNA"/>
</dbReference>
<dbReference type="Proteomes" id="UP001499987">
    <property type="component" value="Unassembled WGS sequence"/>
</dbReference>
<dbReference type="PANTHER" id="PTHR44846">
    <property type="entry name" value="MANNOSYL-D-GLYCERATE TRANSPORT/METABOLISM SYSTEM REPRESSOR MNGR-RELATED"/>
    <property type="match status" value="1"/>
</dbReference>
<gene>
    <name evidence="6" type="ORF">GCM10009663_35310</name>
</gene>
<organism evidence="6 7">
    <name type="scientific">Kitasatospora arboriphila</name>
    <dbReference type="NCBI Taxonomy" id="258052"/>
    <lineage>
        <taxon>Bacteria</taxon>
        <taxon>Bacillati</taxon>
        <taxon>Actinomycetota</taxon>
        <taxon>Actinomycetes</taxon>
        <taxon>Kitasatosporales</taxon>
        <taxon>Streptomycetaceae</taxon>
        <taxon>Kitasatospora</taxon>
    </lineage>
</organism>
<dbReference type="InterPro" id="IPR036388">
    <property type="entry name" value="WH-like_DNA-bd_sf"/>
</dbReference>
<dbReference type="Pfam" id="PF00392">
    <property type="entry name" value="GntR"/>
    <property type="match status" value="1"/>
</dbReference>
<evidence type="ECO:0000313" key="7">
    <source>
        <dbReference type="Proteomes" id="UP001499987"/>
    </source>
</evidence>
<keyword evidence="2" id="KW-0238">DNA-binding</keyword>
<name>A0ABN1TJW8_9ACTN</name>
<dbReference type="Gene3D" id="1.10.10.10">
    <property type="entry name" value="Winged helix-like DNA-binding domain superfamily/Winged helix DNA-binding domain"/>
    <property type="match status" value="1"/>
</dbReference>
<evidence type="ECO:0000256" key="1">
    <source>
        <dbReference type="ARBA" id="ARBA00023015"/>
    </source>
</evidence>
<evidence type="ECO:0000313" key="6">
    <source>
        <dbReference type="EMBL" id="GAA1088631.1"/>
    </source>
</evidence>
<feature type="region of interest" description="Disordered" evidence="4">
    <location>
        <begin position="81"/>
        <end position="102"/>
    </location>
</feature>
<reference evidence="6 7" key="1">
    <citation type="journal article" date="2019" name="Int. J. Syst. Evol. Microbiol.">
        <title>The Global Catalogue of Microorganisms (GCM) 10K type strain sequencing project: providing services to taxonomists for standard genome sequencing and annotation.</title>
        <authorList>
            <consortium name="The Broad Institute Genomics Platform"/>
            <consortium name="The Broad Institute Genome Sequencing Center for Infectious Disease"/>
            <person name="Wu L."/>
            <person name="Ma J."/>
        </authorList>
    </citation>
    <scope>NUCLEOTIDE SEQUENCE [LARGE SCALE GENOMIC DNA]</scope>
    <source>
        <strain evidence="6 7">JCM 13002</strain>
    </source>
</reference>
<dbReference type="InterPro" id="IPR000524">
    <property type="entry name" value="Tscrpt_reg_HTH_GntR"/>
</dbReference>
<feature type="domain" description="HTH gntR-type" evidence="5">
    <location>
        <begin position="17"/>
        <end position="86"/>
    </location>
</feature>
<evidence type="ECO:0000256" key="4">
    <source>
        <dbReference type="SAM" id="MobiDB-lite"/>
    </source>
</evidence>
<proteinExistence type="predicted"/>
<comment type="caution">
    <text evidence="6">The sequence shown here is derived from an EMBL/GenBank/DDBJ whole genome shotgun (WGS) entry which is preliminary data.</text>
</comment>
<dbReference type="SMART" id="SM00345">
    <property type="entry name" value="HTH_GNTR"/>
    <property type="match status" value="1"/>
</dbReference>
<accession>A0ABN1TJW8</accession>
<dbReference type="CDD" id="cd07377">
    <property type="entry name" value="WHTH_GntR"/>
    <property type="match status" value="1"/>
</dbReference>
<evidence type="ECO:0000259" key="5">
    <source>
        <dbReference type="PROSITE" id="PS50949"/>
    </source>
</evidence>
<keyword evidence="7" id="KW-1185">Reference proteome</keyword>
<dbReference type="PANTHER" id="PTHR44846:SF17">
    <property type="entry name" value="GNTR-FAMILY TRANSCRIPTIONAL REGULATOR"/>
    <property type="match status" value="1"/>
</dbReference>
<dbReference type="InterPro" id="IPR036390">
    <property type="entry name" value="WH_DNA-bd_sf"/>
</dbReference>
<keyword evidence="3" id="KW-0804">Transcription</keyword>
<sequence>MVLATLNSMKVSADDERPKYVQVADTLRDEIESGALRPGQKLPSHRELAQRFGIAEMTVQQALRILRDRDGLITSAAGRGSFVRSHSEVSDSEESEPSVNEQIDHLSAELRRLAERVAKLEQAAAEQS</sequence>
<evidence type="ECO:0000256" key="3">
    <source>
        <dbReference type="ARBA" id="ARBA00023163"/>
    </source>
</evidence>
<dbReference type="PROSITE" id="PS50949">
    <property type="entry name" value="HTH_GNTR"/>
    <property type="match status" value="1"/>
</dbReference>
<dbReference type="InterPro" id="IPR050679">
    <property type="entry name" value="Bact_HTH_transcr_reg"/>
</dbReference>
<dbReference type="SUPFAM" id="SSF46785">
    <property type="entry name" value="Winged helix' DNA-binding domain"/>
    <property type="match status" value="1"/>
</dbReference>
<keyword evidence="1" id="KW-0805">Transcription regulation</keyword>
<protein>
    <submittedName>
        <fullName evidence="6">Winged helix-turn-helix domain-containing protein</fullName>
    </submittedName>
</protein>
<evidence type="ECO:0000256" key="2">
    <source>
        <dbReference type="ARBA" id="ARBA00023125"/>
    </source>
</evidence>